<dbReference type="SUPFAM" id="SSF56954">
    <property type="entry name" value="Outer membrane efflux proteins (OEP)"/>
    <property type="match status" value="1"/>
</dbReference>
<dbReference type="EMBL" id="CABPRZ010000035">
    <property type="protein sequence ID" value="VVE57950.1"/>
    <property type="molecule type" value="Genomic_DNA"/>
</dbReference>
<dbReference type="Gene3D" id="1.20.1600.10">
    <property type="entry name" value="Outer membrane efflux proteins (OEP)"/>
    <property type="match status" value="1"/>
</dbReference>
<name>A0A5E4ZCD3_9BURK</name>
<feature type="chain" id="PRO_5023151292" evidence="2">
    <location>
        <begin position="23"/>
        <end position="476"/>
    </location>
</feature>
<dbReference type="GO" id="GO:0005886">
    <property type="term" value="C:plasma membrane"/>
    <property type="evidence" value="ECO:0007669"/>
    <property type="project" value="UniProtKB-SubCell"/>
</dbReference>
<keyword evidence="5" id="KW-1185">Reference proteome</keyword>
<comment type="subcellular location">
    <subcellularLocation>
        <location evidence="2">Cell membrane</location>
        <topology evidence="2">Lipid-anchor</topology>
    </subcellularLocation>
</comment>
<evidence type="ECO:0000313" key="5">
    <source>
        <dbReference type="Proteomes" id="UP000414233"/>
    </source>
</evidence>
<dbReference type="PROSITE" id="PS51257">
    <property type="entry name" value="PROKAR_LIPOPROTEIN"/>
    <property type="match status" value="1"/>
</dbReference>
<dbReference type="NCBIfam" id="TIGR01845">
    <property type="entry name" value="outer_NodT"/>
    <property type="match status" value="1"/>
</dbReference>
<gene>
    <name evidence="4" type="primary">oprM_4</name>
    <name evidence="4" type="ORF">PTE30175_05155</name>
</gene>
<proteinExistence type="inferred from homology"/>
<organism evidence="4 5">
    <name type="scientific">Pandoraea terrae</name>
    <dbReference type="NCBI Taxonomy" id="1537710"/>
    <lineage>
        <taxon>Bacteria</taxon>
        <taxon>Pseudomonadati</taxon>
        <taxon>Pseudomonadota</taxon>
        <taxon>Betaproteobacteria</taxon>
        <taxon>Burkholderiales</taxon>
        <taxon>Burkholderiaceae</taxon>
        <taxon>Pandoraea</taxon>
    </lineage>
</organism>
<keyword evidence="2" id="KW-0449">Lipoprotein</keyword>
<feature type="coiled-coil region" evidence="3">
    <location>
        <begin position="78"/>
        <end position="105"/>
    </location>
</feature>
<comment type="similarity">
    <text evidence="1 2">Belongs to the outer membrane factor (OMF) (TC 1.B.17) family.</text>
</comment>
<evidence type="ECO:0000256" key="1">
    <source>
        <dbReference type="ARBA" id="ARBA00007613"/>
    </source>
</evidence>
<dbReference type="InterPro" id="IPR010131">
    <property type="entry name" value="MdtP/NodT-like"/>
</dbReference>
<protein>
    <submittedName>
        <fullName evidence="4">Outer membrane protein OprM</fullName>
    </submittedName>
</protein>
<keyword evidence="3" id="KW-0175">Coiled coil</keyword>
<accession>A0A5E4ZCD3</accession>
<feature type="signal peptide" evidence="2">
    <location>
        <begin position="1"/>
        <end position="22"/>
    </location>
</feature>
<dbReference type="OrthoDB" id="9770517at2"/>
<dbReference type="AlphaFoldDB" id="A0A5E4ZCD3"/>
<dbReference type="PANTHER" id="PTHR30203">
    <property type="entry name" value="OUTER MEMBRANE CATION EFFLUX PROTEIN"/>
    <property type="match status" value="1"/>
</dbReference>
<sequence length="476" mass="49650">MRLRNFATLAVVAAGAALSACSAVGPDYVAPQGPAVHAAAFEAVRPDALSSDPLPPHWWRLYDNAQLDTLVAEALRVNSDLRVVLANLERARAEAEEARAAYGVQAAVDAGVSVGQASTQGIGPSTGTHGVVNAGLGIAYEVDVAGRIRRALEAVDASAQARQSAYELAQVTVAAGVVSAYTDACAAGARLKVARQSVALQRQSLALTARGASAGIYSTRDTLRSETLLAQLEAVVPPLEGARRTALYNLAVLTGHPPTEFPPALAQCETMPALSRPLPVGDAAGLIRRRPDIRRAERELAAATAVIGVKTAGLYPTVTLGANLGTIFRMGTEPFSGAALQYGLGPVISWSFPNHRVARARIDEASATARAALAQFDGTVLNALREAESALTLYVRHLEENERLRLARDASLAAALVEQRLAAGGTVSGLERLDTERTLAIAEGALAASDATLASDRVRIFLALGGGWEATARPLE</sequence>
<keyword evidence="2" id="KW-0472">Membrane</keyword>
<evidence type="ECO:0000313" key="4">
    <source>
        <dbReference type="EMBL" id="VVE57950.1"/>
    </source>
</evidence>
<evidence type="ECO:0000256" key="3">
    <source>
        <dbReference type="SAM" id="Coils"/>
    </source>
</evidence>
<keyword evidence="2" id="KW-0564">Palmitate</keyword>
<dbReference type="Pfam" id="PF02321">
    <property type="entry name" value="OEP"/>
    <property type="match status" value="2"/>
</dbReference>
<keyword evidence="2" id="KW-1134">Transmembrane beta strand</keyword>
<dbReference type="GO" id="GO:0015562">
    <property type="term" value="F:efflux transmembrane transporter activity"/>
    <property type="evidence" value="ECO:0007669"/>
    <property type="project" value="InterPro"/>
</dbReference>
<dbReference type="InterPro" id="IPR003423">
    <property type="entry name" value="OMP_efflux"/>
</dbReference>
<keyword evidence="2" id="KW-0812">Transmembrane</keyword>
<dbReference type="Gene3D" id="2.20.200.10">
    <property type="entry name" value="Outer membrane efflux proteins (OEP)"/>
    <property type="match status" value="1"/>
</dbReference>
<dbReference type="Proteomes" id="UP000414233">
    <property type="component" value="Unassembled WGS sequence"/>
</dbReference>
<reference evidence="4 5" key="1">
    <citation type="submission" date="2019-08" db="EMBL/GenBank/DDBJ databases">
        <authorList>
            <person name="Peeters C."/>
        </authorList>
    </citation>
    <scope>NUCLEOTIDE SEQUENCE [LARGE SCALE GENOMIC DNA]</scope>
    <source>
        <strain evidence="4 5">LMG 30175</strain>
    </source>
</reference>
<dbReference type="PANTHER" id="PTHR30203:SF21">
    <property type="entry name" value="OUTER MEMBRANE COMPONENT OF MULTIDRUG EFFLUX PUMP-RELATED"/>
    <property type="match status" value="1"/>
</dbReference>
<keyword evidence="2" id="KW-0732">Signal</keyword>
<evidence type="ECO:0000256" key="2">
    <source>
        <dbReference type="RuleBase" id="RU362097"/>
    </source>
</evidence>